<dbReference type="AlphaFoldDB" id="A0A6J4LFE9"/>
<feature type="compositionally biased region" description="Basic residues" evidence="1">
    <location>
        <begin position="27"/>
        <end position="49"/>
    </location>
</feature>
<feature type="compositionally biased region" description="Pro residues" evidence="1">
    <location>
        <begin position="312"/>
        <end position="321"/>
    </location>
</feature>
<feature type="compositionally biased region" description="Basic residues" evidence="1">
    <location>
        <begin position="278"/>
        <end position="287"/>
    </location>
</feature>
<feature type="compositionally biased region" description="Basic residues" evidence="1">
    <location>
        <begin position="128"/>
        <end position="141"/>
    </location>
</feature>
<feature type="compositionally biased region" description="Basic and acidic residues" evidence="1">
    <location>
        <begin position="236"/>
        <end position="252"/>
    </location>
</feature>
<protein>
    <submittedName>
        <fullName evidence="2">Glycosyltransferase</fullName>
    </submittedName>
</protein>
<keyword evidence="2" id="KW-0808">Transferase</keyword>
<feature type="non-terminal residue" evidence="2">
    <location>
        <position position="1"/>
    </location>
</feature>
<dbReference type="EMBL" id="CADCTT010000355">
    <property type="protein sequence ID" value="CAA9331724.1"/>
    <property type="molecule type" value="Genomic_DNA"/>
</dbReference>
<feature type="region of interest" description="Disordered" evidence="1">
    <location>
        <begin position="1"/>
        <end position="321"/>
    </location>
</feature>
<proteinExistence type="predicted"/>
<name>A0A6J4LFE9_9ACTN</name>
<feature type="compositionally biased region" description="Low complexity" evidence="1">
    <location>
        <begin position="268"/>
        <end position="277"/>
    </location>
</feature>
<evidence type="ECO:0000313" key="2">
    <source>
        <dbReference type="EMBL" id="CAA9331724.1"/>
    </source>
</evidence>
<evidence type="ECO:0000256" key="1">
    <source>
        <dbReference type="SAM" id="MobiDB-lite"/>
    </source>
</evidence>
<organism evidence="2">
    <name type="scientific">uncultured Friedmanniella sp</name>
    <dbReference type="NCBI Taxonomy" id="335381"/>
    <lineage>
        <taxon>Bacteria</taxon>
        <taxon>Bacillati</taxon>
        <taxon>Actinomycetota</taxon>
        <taxon>Actinomycetes</taxon>
        <taxon>Propionibacteriales</taxon>
        <taxon>Nocardioidaceae</taxon>
        <taxon>Friedmanniella</taxon>
        <taxon>environmental samples</taxon>
    </lineage>
</organism>
<feature type="compositionally biased region" description="Low complexity" evidence="1">
    <location>
        <begin position="188"/>
        <end position="201"/>
    </location>
</feature>
<dbReference type="GO" id="GO:0016740">
    <property type="term" value="F:transferase activity"/>
    <property type="evidence" value="ECO:0007669"/>
    <property type="project" value="UniProtKB-KW"/>
</dbReference>
<feature type="non-terminal residue" evidence="2">
    <location>
        <position position="321"/>
    </location>
</feature>
<feature type="compositionally biased region" description="Low complexity" evidence="1">
    <location>
        <begin position="50"/>
        <end position="85"/>
    </location>
</feature>
<reference evidence="2" key="1">
    <citation type="submission" date="2020-02" db="EMBL/GenBank/DDBJ databases">
        <authorList>
            <person name="Meier V. D."/>
        </authorList>
    </citation>
    <scope>NUCLEOTIDE SEQUENCE</scope>
    <source>
        <strain evidence="2">AVDCRST_MAG61</strain>
    </source>
</reference>
<feature type="compositionally biased region" description="Basic residues" evidence="1">
    <location>
        <begin position="256"/>
        <end position="267"/>
    </location>
</feature>
<sequence>AHPALERPRWLQRRVPQRGAPLPVPAARRRRGRRPARSRRPHRRGRRAGQPRGAAGRSPGRRGAAAAGRAGPVRAARAAAGPRGRSGLRRAQHPTCRCALEPAPAGRPRRPAPGPRHPLQRAVLGQRQHAHRGGRARRPRPRAAVDRRAGPAGLCGQRAGPPLAGDGDRPARPVRRAPRGRLRHRRAPAAGGPARLPAAVLRRQRQPGRALSRAGPTTRLPAPEPLDLAGPVADPGHADRPARARAGHDRGLTRGTARRGRHLHRRGGAASRGQPAARRPRRSRRPRPSCPRGSPAALRHRTVRPRLGPRPHLGPRPPPAL</sequence>
<feature type="compositionally biased region" description="Basic residues" evidence="1">
    <location>
        <begin position="298"/>
        <end position="309"/>
    </location>
</feature>
<gene>
    <name evidence="2" type="ORF">AVDCRST_MAG61-2905</name>
</gene>
<accession>A0A6J4LFE9</accession>
<feature type="compositionally biased region" description="Basic residues" evidence="1">
    <location>
        <begin position="172"/>
        <end position="187"/>
    </location>
</feature>